<feature type="domain" description="EF-hand" evidence="3">
    <location>
        <begin position="80"/>
        <end position="97"/>
    </location>
</feature>
<evidence type="ECO:0000256" key="2">
    <source>
        <dbReference type="SAM" id="SignalP"/>
    </source>
</evidence>
<dbReference type="RefSeq" id="WP_345301632.1">
    <property type="nucleotide sequence ID" value="NZ_BAABJE010000001.1"/>
</dbReference>
<dbReference type="InterPro" id="IPR002048">
    <property type="entry name" value="EF_hand_dom"/>
</dbReference>
<dbReference type="Proteomes" id="UP001499959">
    <property type="component" value="Unassembled WGS sequence"/>
</dbReference>
<dbReference type="Pfam" id="PF13202">
    <property type="entry name" value="EF-hand_5"/>
    <property type="match status" value="2"/>
</dbReference>
<keyword evidence="2" id="KW-0732">Signal</keyword>
<dbReference type="PROSITE" id="PS00018">
    <property type="entry name" value="EF_HAND_1"/>
    <property type="match status" value="2"/>
</dbReference>
<evidence type="ECO:0000259" key="3">
    <source>
        <dbReference type="Pfam" id="PF13202"/>
    </source>
</evidence>
<feature type="region of interest" description="Disordered" evidence="1">
    <location>
        <begin position="20"/>
        <end position="54"/>
    </location>
</feature>
<feature type="signal peptide" evidence="2">
    <location>
        <begin position="1"/>
        <end position="21"/>
    </location>
</feature>
<comment type="caution">
    <text evidence="4">The sequence shown here is derived from an EMBL/GenBank/DDBJ whole genome shotgun (WGS) entry which is preliminary data.</text>
</comment>
<keyword evidence="5" id="KW-1185">Reference proteome</keyword>
<dbReference type="Gene3D" id="1.10.238.10">
    <property type="entry name" value="EF-hand"/>
    <property type="match status" value="1"/>
</dbReference>
<dbReference type="InterPro" id="IPR011992">
    <property type="entry name" value="EF-hand-dom_pair"/>
</dbReference>
<dbReference type="InterPro" id="IPR018247">
    <property type="entry name" value="EF_Hand_1_Ca_BS"/>
</dbReference>
<proteinExistence type="predicted"/>
<feature type="compositionally biased region" description="Basic and acidic residues" evidence="1">
    <location>
        <begin position="42"/>
        <end position="52"/>
    </location>
</feature>
<gene>
    <name evidence="4" type="ORF">GCM10023307_04350</name>
</gene>
<protein>
    <recommendedName>
        <fullName evidence="3">EF-hand domain-containing protein</fullName>
    </recommendedName>
</protein>
<evidence type="ECO:0000313" key="4">
    <source>
        <dbReference type="EMBL" id="GAA4782891.1"/>
    </source>
</evidence>
<reference evidence="5" key="1">
    <citation type="journal article" date="2019" name="Int. J. Syst. Evol. Microbiol.">
        <title>The Global Catalogue of Microorganisms (GCM) 10K type strain sequencing project: providing services to taxonomists for standard genome sequencing and annotation.</title>
        <authorList>
            <consortium name="The Broad Institute Genomics Platform"/>
            <consortium name="The Broad Institute Genome Sequencing Center for Infectious Disease"/>
            <person name="Wu L."/>
            <person name="Ma J."/>
        </authorList>
    </citation>
    <scope>NUCLEOTIDE SEQUENCE [LARGE SCALE GENOMIC DNA]</scope>
    <source>
        <strain evidence="5">JCM 18204</strain>
    </source>
</reference>
<feature type="region of interest" description="Disordered" evidence="1">
    <location>
        <begin position="82"/>
        <end position="102"/>
    </location>
</feature>
<dbReference type="CDD" id="cd00051">
    <property type="entry name" value="EFh"/>
    <property type="match status" value="1"/>
</dbReference>
<feature type="chain" id="PRO_5047084961" description="EF-hand domain-containing protein" evidence="2">
    <location>
        <begin position="22"/>
        <end position="102"/>
    </location>
</feature>
<organism evidence="4 5">
    <name type="scientific">Lysobacter hankyongensis</name>
    <dbReference type="NCBI Taxonomy" id="1176535"/>
    <lineage>
        <taxon>Bacteria</taxon>
        <taxon>Pseudomonadati</taxon>
        <taxon>Pseudomonadota</taxon>
        <taxon>Gammaproteobacteria</taxon>
        <taxon>Lysobacterales</taxon>
        <taxon>Lysobacteraceae</taxon>
        <taxon>Lysobacter</taxon>
    </lineage>
</organism>
<accession>A0ABP9AM83</accession>
<dbReference type="SUPFAM" id="SSF47473">
    <property type="entry name" value="EF-hand"/>
    <property type="match status" value="1"/>
</dbReference>
<feature type="domain" description="EF-hand" evidence="3">
    <location>
        <begin position="55"/>
        <end position="72"/>
    </location>
</feature>
<evidence type="ECO:0000256" key="1">
    <source>
        <dbReference type="SAM" id="MobiDB-lite"/>
    </source>
</evidence>
<name>A0ABP9AM83_9GAMM</name>
<dbReference type="EMBL" id="BAABJE010000001">
    <property type="protein sequence ID" value="GAA4782891.1"/>
    <property type="molecule type" value="Genomic_DNA"/>
</dbReference>
<evidence type="ECO:0000313" key="5">
    <source>
        <dbReference type="Proteomes" id="UP001499959"/>
    </source>
</evidence>
<sequence>MKHLATASLLALCLLAGTAPAAGQSNPPSAAKPMTGHAQQGHMDHGKMDGKTGEFAVLDANKDGKLSKAELAKHKLGPHFGMLDVNKNGTLSPDEFAEGKAM</sequence>